<evidence type="ECO:0000256" key="14">
    <source>
        <dbReference type="PROSITE-ProRule" id="PRU01360"/>
    </source>
</evidence>
<dbReference type="SUPFAM" id="SSF56935">
    <property type="entry name" value="Porins"/>
    <property type="match status" value="1"/>
</dbReference>
<keyword evidence="7 16" id="KW-0732">Signal</keyword>
<dbReference type="InterPro" id="IPR010105">
    <property type="entry name" value="TonB_sidphr_rcpt"/>
</dbReference>
<keyword evidence="3 14" id="KW-0813">Transport</keyword>
<keyword evidence="6 14" id="KW-0812">Transmembrane</keyword>
<evidence type="ECO:0000256" key="7">
    <source>
        <dbReference type="ARBA" id="ARBA00022729"/>
    </source>
</evidence>
<keyword evidence="4 14" id="KW-1134">Transmembrane beta strand</keyword>
<evidence type="ECO:0000313" key="20">
    <source>
        <dbReference type="Proteomes" id="UP001485226"/>
    </source>
</evidence>
<evidence type="ECO:0000256" key="13">
    <source>
        <dbReference type="ARBA" id="ARBA00023237"/>
    </source>
</evidence>
<evidence type="ECO:0000256" key="8">
    <source>
        <dbReference type="ARBA" id="ARBA00023004"/>
    </source>
</evidence>
<dbReference type="Gene3D" id="2.40.170.20">
    <property type="entry name" value="TonB-dependent receptor, beta-barrel domain"/>
    <property type="match status" value="1"/>
</dbReference>
<dbReference type="PANTHER" id="PTHR32552:SF68">
    <property type="entry name" value="FERRICHROME OUTER MEMBRANE TRANSPORTER_PHAGE RECEPTOR"/>
    <property type="match status" value="1"/>
</dbReference>
<comment type="similarity">
    <text evidence="2 14 15">Belongs to the TonB-dependent receptor family.</text>
</comment>
<evidence type="ECO:0000256" key="4">
    <source>
        <dbReference type="ARBA" id="ARBA00022452"/>
    </source>
</evidence>
<evidence type="ECO:0000256" key="3">
    <source>
        <dbReference type="ARBA" id="ARBA00022448"/>
    </source>
</evidence>
<reference evidence="19 20" key="1">
    <citation type="submission" date="2024-04" db="EMBL/GenBank/DDBJ databases">
        <title>Flavobacterium sp. DGU38 16S ribosomal RNA gene Genome sequencing and assembly.</title>
        <authorList>
            <person name="Park S."/>
        </authorList>
    </citation>
    <scope>NUCLEOTIDE SEQUENCE [LARGE SCALE GENOMIC DNA]</scope>
    <source>
        <strain evidence="19 20">DGU38</strain>
    </source>
</reference>
<name>A0ABU9IRS8_9FLAO</name>
<evidence type="ECO:0000256" key="12">
    <source>
        <dbReference type="ARBA" id="ARBA00023170"/>
    </source>
</evidence>
<dbReference type="EMBL" id="JBBYHS010000016">
    <property type="protein sequence ID" value="MEL1255152.1"/>
    <property type="molecule type" value="Genomic_DNA"/>
</dbReference>
<proteinExistence type="inferred from homology"/>
<evidence type="ECO:0000256" key="15">
    <source>
        <dbReference type="RuleBase" id="RU003357"/>
    </source>
</evidence>
<keyword evidence="20" id="KW-1185">Reference proteome</keyword>
<dbReference type="NCBIfam" id="TIGR01783">
    <property type="entry name" value="TonB-siderophor"/>
    <property type="match status" value="1"/>
</dbReference>
<dbReference type="InterPro" id="IPR036942">
    <property type="entry name" value="Beta-barrel_TonB_sf"/>
</dbReference>
<evidence type="ECO:0000256" key="6">
    <source>
        <dbReference type="ARBA" id="ARBA00022692"/>
    </source>
</evidence>
<keyword evidence="13 14" id="KW-0998">Cell outer membrane</keyword>
<keyword evidence="10 15" id="KW-0798">TonB box</keyword>
<dbReference type="Gene3D" id="2.60.40.1120">
    <property type="entry name" value="Carboxypeptidase-like, regulatory domain"/>
    <property type="match status" value="1"/>
</dbReference>
<dbReference type="RefSeq" id="WP_341693896.1">
    <property type="nucleotide sequence ID" value="NZ_JBBYHS010000016.1"/>
</dbReference>
<organism evidence="19 20">
    <name type="scientific">Flavobacterium calami</name>
    <dbReference type="NCBI Taxonomy" id="3139144"/>
    <lineage>
        <taxon>Bacteria</taxon>
        <taxon>Pseudomonadati</taxon>
        <taxon>Bacteroidota</taxon>
        <taxon>Flavobacteriia</taxon>
        <taxon>Flavobacteriales</taxon>
        <taxon>Flavobacteriaceae</taxon>
        <taxon>Flavobacterium</taxon>
    </lineage>
</organism>
<gene>
    <name evidence="19" type="ORF">AAEO57_15285</name>
</gene>
<evidence type="ECO:0000313" key="19">
    <source>
        <dbReference type="EMBL" id="MEL1255152.1"/>
    </source>
</evidence>
<keyword evidence="11 14" id="KW-0472">Membrane</keyword>
<protein>
    <submittedName>
        <fullName evidence="19">TonB-dependent receptor</fullName>
    </submittedName>
</protein>
<evidence type="ECO:0000256" key="11">
    <source>
        <dbReference type="ARBA" id="ARBA00023136"/>
    </source>
</evidence>
<evidence type="ECO:0000256" key="10">
    <source>
        <dbReference type="ARBA" id="ARBA00023077"/>
    </source>
</evidence>
<evidence type="ECO:0000256" key="2">
    <source>
        <dbReference type="ARBA" id="ARBA00009810"/>
    </source>
</evidence>
<evidence type="ECO:0000256" key="9">
    <source>
        <dbReference type="ARBA" id="ARBA00023065"/>
    </source>
</evidence>
<evidence type="ECO:0000259" key="18">
    <source>
        <dbReference type="Pfam" id="PF07715"/>
    </source>
</evidence>
<keyword evidence="9" id="KW-0406">Ion transport</keyword>
<dbReference type="Pfam" id="PF00593">
    <property type="entry name" value="TonB_dep_Rec_b-barrel"/>
    <property type="match status" value="1"/>
</dbReference>
<keyword evidence="5" id="KW-0410">Iron transport</keyword>
<sequence length="777" mass="86448">MKYLKMKTLRFLFSISMLFSAISMFSQQNHGKIKGIITTSDGAPAADVNIILKKTKYNAVTNDEGNFEFNRVAPNTYTLQVSLTGYETLEQEVNVSENETTSLSLQLKVSNKELQEVVVSGKKSIMSKKTDYVARMPLANLENPQVYSVIHKELLQEQVAVNIETAIRNSAGAVPVSYPSGGIGIGFRGFTVGVNARNGMETVTGRSSIDLSNVERIEVMKGPSGTLFGSSVSSFGGVVNLVTKKPFETTASEVTYTGGSFGLNRLTADVNTPLNKEKTVLFRINLAVNNEKSFLDYGFNKSLAVAPSLTFKANDKLTFHFDAELYNSNNTRRTYNTYDTASGINNPEQLKIDYKKSMFHDDNDAKTSATKIFAQAEYEISENWKSTTIFSFVGEDVERSYQSYANWTSPTNASRRVGLWGPIFNNYTNLQENINGQFSTWIFKHKFLAGINLRKYESNFSGGRTATTYLDNIDVTTNFAPIRRKAVDAVLTLTTSPVGDQETFSAYVCDVINFTDRLSAMLSLRFDNFNRDQAGTVTAFHQNALSPKFGLVYEIVKDQVSVFGNYMNGFQNYAPVPQPSSGETLVLDPVYANQYEGGIKAETFNKKLSATASYYNITIDNGTRTLANGDTMQDVKQESKGVDFELIAKPINGLSIIAGYAYNDNRILKATNPELEGNKAASSPENVVNFWTTYTFQNKFKGLGFGIGANYVDDNYFTVDNTFYMPSYMIYNATAFYDQPNWRVGVKLNNITNEKYWDIWGASQAPTNLLVSLSLKF</sequence>
<dbReference type="InterPro" id="IPR012910">
    <property type="entry name" value="Plug_dom"/>
</dbReference>
<dbReference type="Pfam" id="PF07715">
    <property type="entry name" value="Plug"/>
    <property type="match status" value="1"/>
</dbReference>
<dbReference type="SUPFAM" id="SSF49452">
    <property type="entry name" value="Starch-binding domain-like"/>
    <property type="match status" value="1"/>
</dbReference>
<dbReference type="Proteomes" id="UP001485226">
    <property type="component" value="Unassembled WGS sequence"/>
</dbReference>
<dbReference type="Pfam" id="PF13715">
    <property type="entry name" value="CarbopepD_reg_2"/>
    <property type="match status" value="1"/>
</dbReference>
<keyword evidence="12 19" id="KW-0675">Receptor</keyword>
<evidence type="ECO:0000256" key="5">
    <source>
        <dbReference type="ARBA" id="ARBA00022496"/>
    </source>
</evidence>
<keyword evidence="8" id="KW-0408">Iron</keyword>
<evidence type="ECO:0000256" key="1">
    <source>
        <dbReference type="ARBA" id="ARBA00004571"/>
    </source>
</evidence>
<feature type="domain" description="TonB-dependent receptor-like beta-barrel" evidence="17">
    <location>
        <begin position="326"/>
        <end position="751"/>
    </location>
</feature>
<feature type="chain" id="PRO_5045570007" evidence="16">
    <location>
        <begin position="22"/>
        <end position="777"/>
    </location>
</feature>
<evidence type="ECO:0000259" key="17">
    <source>
        <dbReference type="Pfam" id="PF00593"/>
    </source>
</evidence>
<dbReference type="Gene3D" id="2.170.130.10">
    <property type="entry name" value="TonB-dependent receptor, plug domain"/>
    <property type="match status" value="1"/>
</dbReference>
<dbReference type="InterPro" id="IPR013784">
    <property type="entry name" value="Carb-bd-like_fold"/>
</dbReference>
<dbReference type="PANTHER" id="PTHR32552">
    <property type="entry name" value="FERRICHROME IRON RECEPTOR-RELATED"/>
    <property type="match status" value="1"/>
</dbReference>
<dbReference type="InterPro" id="IPR039426">
    <property type="entry name" value="TonB-dep_rcpt-like"/>
</dbReference>
<dbReference type="PROSITE" id="PS52016">
    <property type="entry name" value="TONB_DEPENDENT_REC_3"/>
    <property type="match status" value="1"/>
</dbReference>
<feature type="domain" description="TonB-dependent receptor plug" evidence="18">
    <location>
        <begin position="142"/>
        <end position="231"/>
    </location>
</feature>
<dbReference type="InterPro" id="IPR000531">
    <property type="entry name" value="Beta-barrel_TonB"/>
</dbReference>
<comment type="caution">
    <text evidence="19">The sequence shown here is derived from an EMBL/GenBank/DDBJ whole genome shotgun (WGS) entry which is preliminary data.</text>
</comment>
<dbReference type="InterPro" id="IPR037066">
    <property type="entry name" value="Plug_dom_sf"/>
</dbReference>
<accession>A0ABU9IRS8</accession>
<comment type="subcellular location">
    <subcellularLocation>
        <location evidence="1 14">Cell outer membrane</location>
        <topology evidence="1 14">Multi-pass membrane protein</topology>
    </subcellularLocation>
</comment>
<dbReference type="CDD" id="cd01347">
    <property type="entry name" value="ligand_gated_channel"/>
    <property type="match status" value="1"/>
</dbReference>
<feature type="signal peptide" evidence="16">
    <location>
        <begin position="1"/>
        <end position="21"/>
    </location>
</feature>
<evidence type="ECO:0000256" key="16">
    <source>
        <dbReference type="SAM" id="SignalP"/>
    </source>
</evidence>